<dbReference type="EMBL" id="BMHA01000003">
    <property type="protein sequence ID" value="GGI04643.1"/>
    <property type="molecule type" value="Genomic_DNA"/>
</dbReference>
<dbReference type="Pfam" id="PF07907">
    <property type="entry name" value="YibE_F"/>
    <property type="match status" value="1"/>
</dbReference>
<feature type="transmembrane region" description="Helical" evidence="2">
    <location>
        <begin position="215"/>
        <end position="238"/>
    </location>
</feature>
<keyword evidence="2" id="KW-1133">Transmembrane helix</keyword>
<reference evidence="3" key="1">
    <citation type="journal article" date="2014" name="Int. J. Syst. Evol. Microbiol.">
        <title>Complete genome sequence of Corynebacterium casei LMG S-19264T (=DSM 44701T), isolated from a smear-ripened cheese.</title>
        <authorList>
            <consortium name="US DOE Joint Genome Institute (JGI-PGF)"/>
            <person name="Walter F."/>
            <person name="Albersmeier A."/>
            <person name="Kalinowski J."/>
            <person name="Ruckert C."/>
        </authorList>
    </citation>
    <scope>NUCLEOTIDE SEQUENCE</scope>
    <source>
        <strain evidence="3">CGMCC 1.14988</strain>
    </source>
</reference>
<dbReference type="RefSeq" id="WP_130649724.1">
    <property type="nucleotide sequence ID" value="NZ_BMHA01000003.1"/>
</dbReference>
<gene>
    <name evidence="3" type="ORF">GCM10011354_10120</name>
</gene>
<feature type="transmembrane region" description="Helical" evidence="2">
    <location>
        <begin position="312"/>
        <end position="334"/>
    </location>
</feature>
<organism evidence="3 4">
    <name type="scientific">Egicoccus halophilus</name>
    <dbReference type="NCBI Taxonomy" id="1670830"/>
    <lineage>
        <taxon>Bacteria</taxon>
        <taxon>Bacillati</taxon>
        <taxon>Actinomycetota</taxon>
        <taxon>Nitriliruptoria</taxon>
        <taxon>Egicoccales</taxon>
        <taxon>Egicoccaceae</taxon>
        <taxon>Egicoccus</taxon>
    </lineage>
</organism>
<dbReference type="AlphaFoldDB" id="A0A8J3ACU2"/>
<keyword evidence="4" id="KW-1185">Reference proteome</keyword>
<feature type="transmembrane region" description="Helical" evidence="2">
    <location>
        <begin position="258"/>
        <end position="274"/>
    </location>
</feature>
<dbReference type="InterPro" id="IPR012507">
    <property type="entry name" value="YibE_F"/>
</dbReference>
<feature type="transmembrane region" description="Helical" evidence="2">
    <location>
        <begin position="135"/>
        <end position="153"/>
    </location>
</feature>
<evidence type="ECO:0008006" key="5">
    <source>
        <dbReference type="Google" id="ProtNLM"/>
    </source>
</evidence>
<protein>
    <recommendedName>
        <fullName evidence="5">YibE/F family protein</fullName>
    </recommendedName>
</protein>
<keyword evidence="2" id="KW-0812">Transmembrane</keyword>
<reference evidence="3" key="2">
    <citation type="submission" date="2020-09" db="EMBL/GenBank/DDBJ databases">
        <authorList>
            <person name="Sun Q."/>
            <person name="Zhou Y."/>
        </authorList>
    </citation>
    <scope>NUCLEOTIDE SEQUENCE</scope>
    <source>
        <strain evidence="3">CGMCC 1.14988</strain>
    </source>
</reference>
<evidence type="ECO:0000313" key="3">
    <source>
        <dbReference type="EMBL" id="GGI04643.1"/>
    </source>
</evidence>
<dbReference type="PANTHER" id="PTHR41771">
    <property type="entry name" value="MEMBRANE PROTEIN-RELATED"/>
    <property type="match status" value="1"/>
</dbReference>
<dbReference type="PANTHER" id="PTHR41771:SF1">
    <property type="entry name" value="MEMBRANE PROTEIN"/>
    <property type="match status" value="1"/>
</dbReference>
<feature type="transmembrane region" description="Helical" evidence="2">
    <location>
        <begin position="20"/>
        <end position="40"/>
    </location>
</feature>
<accession>A0A8J3ACU2</accession>
<comment type="caution">
    <text evidence="3">The sequence shown here is derived from an EMBL/GenBank/DDBJ whole genome shotgun (WGS) entry which is preliminary data.</text>
</comment>
<proteinExistence type="predicted"/>
<dbReference type="OrthoDB" id="5846312at2"/>
<feature type="region of interest" description="Disordered" evidence="1">
    <location>
        <begin position="389"/>
        <end position="421"/>
    </location>
</feature>
<name>A0A8J3ACU2_9ACTN</name>
<evidence type="ECO:0000256" key="2">
    <source>
        <dbReference type="SAM" id="Phobius"/>
    </source>
</evidence>
<dbReference type="Proteomes" id="UP000650511">
    <property type="component" value="Unassembled WGS sequence"/>
</dbReference>
<keyword evidence="2" id="KW-0472">Membrane</keyword>
<evidence type="ECO:0000313" key="4">
    <source>
        <dbReference type="Proteomes" id="UP000650511"/>
    </source>
</evidence>
<evidence type="ECO:0000256" key="1">
    <source>
        <dbReference type="SAM" id="MobiDB-lite"/>
    </source>
</evidence>
<feature type="transmembrane region" description="Helical" evidence="2">
    <location>
        <begin position="160"/>
        <end position="180"/>
    </location>
</feature>
<feature type="transmembrane region" description="Helical" evidence="2">
    <location>
        <begin position="186"/>
        <end position="203"/>
    </location>
</feature>
<feature type="transmembrane region" description="Helical" evidence="2">
    <location>
        <begin position="354"/>
        <end position="380"/>
    </location>
</feature>
<sequence>MESASAQSGASGTRLHRRLLQLVAALVVAAVVGTVLLWPASDELPTIPGMGTVRGTVVGVTEIDTRPDPHRDRSGRLADVVVELEEGALSGAREVVRIDRATYPEFVPGDRVVLGTVRQGDGGPPSYYLADFRRSSSLATLAALFVCLVLVVGRWHGLRSLLGLLLSFAVIVRFVVPAILAGSHPPTVALIGATLIMVATLYLTHGVSEMTTSAVIGTTAALVVTVVLGTVFIGTSRITGLTSDDAMLARLVVQGLDLQGLVLAGLIIAALGVLDDVTVSQASTVFALRDTDPGLGLRELFGRAMKVGRDHIASVVNTLFLAYAGASLTLFVLFSVGGFGVGDHLNSEAMATEIVKTIVGSIGLVLAVPLTTALASVLALRMSPEQRRAALASSGHVHTHGHGHAGTTSGDAPSEDVPNEG</sequence>